<organism evidence="1 2">
    <name type="scientific">Camellia lanceoleosa</name>
    <dbReference type="NCBI Taxonomy" id="1840588"/>
    <lineage>
        <taxon>Eukaryota</taxon>
        <taxon>Viridiplantae</taxon>
        <taxon>Streptophyta</taxon>
        <taxon>Embryophyta</taxon>
        <taxon>Tracheophyta</taxon>
        <taxon>Spermatophyta</taxon>
        <taxon>Magnoliopsida</taxon>
        <taxon>eudicotyledons</taxon>
        <taxon>Gunneridae</taxon>
        <taxon>Pentapetalae</taxon>
        <taxon>asterids</taxon>
        <taxon>Ericales</taxon>
        <taxon>Theaceae</taxon>
        <taxon>Camellia</taxon>
    </lineage>
</organism>
<gene>
    <name evidence="1" type="ORF">LOK49_LG03G03487</name>
</gene>
<evidence type="ECO:0000313" key="1">
    <source>
        <dbReference type="EMBL" id="KAI8024233.1"/>
    </source>
</evidence>
<dbReference type="EMBL" id="CM045763">
    <property type="protein sequence ID" value="KAI8024233.1"/>
    <property type="molecule type" value="Genomic_DNA"/>
</dbReference>
<reference evidence="1 2" key="1">
    <citation type="journal article" date="2022" name="Plant J.">
        <title>Chromosome-level genome of Camellia lanceoleosa provides a valuable resource for understanding genome evolution and self-incompatibility.</title>
        <authorList>
            <person name="Gong W."/>
            <person name="Xiao S."/>
            <person name="Wang L."/>
            <person name="Liao Z."/>
            <person name="Chang Y."/>
            <person name="Mo W."/>
            <person name="Hu G."/>
            <person name="Li W."/>
            <person name="Zhao G."/>
            <person name="Zhu H."/>
            <person name="Hu X."/>
            <person name="Ji K."/>
            <person name="Xiang X."/>
            <person name="Song Q."/>
            <person name="Yuan D."/>
            <person name="Jin S."/>
            <person name="Zhang L."/>
        </authorList>
    </citation>
    <scope>NUCLEOTIDE SEQUENCE [LARGE SCALE GENOMIC DNA]</scope>
    <source>
        <strain evidence="1">SQ_2022a</strain>
    </source>
</reference>
<dbReference type="Proteomes" id="UP001060215">
    <property type="component" value="Chromosome 6"/>
</dbReference>
<protein>
    <submittedName>
        <fullName evidence="1">Uncharacterized protein</fullName>
    </submittedName>
</protein>
<accession>A0ACC0IG02</accession>
<proteinExistence type="predicted"/>
<comment type="caution">
    <text evidence="1">The sequence shown here is derived from an EMBL/GenBank/DDBJ whole genome shotgun (WGS) entry which is preliminary data.</text>
</comment>
<keyword evidence="2" id="KW-1185">Reference proteome</keyword>
<sequence>MGKKKKRRRPIVIVAMASEGGEVEGSGVVARDPVEPVSRVSNRNSSILGWMMERNFLEQNLLKWQMGKIPSGGERRGAKWSSEEYYDDTLKLLKKMGLYDVKIHGTSVKVRVVDHQDLISLGLSELRSEVTTPTVVGLVVKESIMLQLCVGNRCLVILMNRLGSNPVPQCLKNFLEDQEICFVGSGVPTLSHIWGIECKSSVEPKELVARFLNKSDLIYAELARLAAEVGIAWEASKYLPHFNWRGLVFR</sequence>
<evidence type="ECO:0000313" key="2">
    <source>
        <dbReference type="Proteomes" id="UP001060215"/>
    </source>
</evidence>
<name>A0ACC0IG02_9ERIC</name>